<reference evidence="6 7" key="1">
    <citation type="submission" date="2019-08" db="EMBL/GenBank/DDBJ databases">
        <title>In-depth cultivation of the pig gut microbiome towards novel bacterial diversity and tailored functional studies.</title>
        <authorList>
            <person name="Wylensek D."/>
            <person name="Hitch T.C.A."/>
            <person name="Clavel T."/>
        </authorList>
    </citation>
    <scope>NUCLEOTIDE SEQUENCE [LARGE SCALE GENOMIC DNA]</scope>
    <source>
        <strain evidence="6 7">SM-530-WT-4B</strain>
    </source>
</reference>
<name>A0A6L5YCD7_9BACT</name>
<dbReference type="Pfam" id="PF00905">
    <property type="entry name" value="Transpeptidase"/>
    <property type="match status" value="1"/>
</dbReference>
<dbReference type="SUPFAM" id="SSF56601">
    <property type="entry name" value="beta-lactamase/transpeptidase-like"/>
    <property type="match status" value="1"/>
</dbReference>
<comment type="subcellular location">
    <subcellularLocation>
        <location evidence="1">Membrane</location>
    </subcellularLocation>
</comment>
<feature type="transmembrane region" description="Helical" evidence="3">
    <location>
        <begin position="20"/>
        <end position="40"/>
    </location>
</feature>
<comment type="caution">
    <text evidence="6">The sequence shown here is derived from an EMBL/GenBank/DDBJ whole genome shotgun (WGS) entry which is preliminary data.</text>
</comment>
<feature type="domain" description="Penicillin-binding protein transpeptidase" evidence="4">
    <location>
        <begin position="248"/>
        <end position="552"/>
    </location>
</feature>
<dbReference type="PANTHER" id="PTHR30627:SF1">
    <property type="entry name" value="PEPTIDOGLYCAN D,D-TRANSPEPTIDASE FTSI"/>
    <property type="match status" value="1"/>
</dbReference>
<evidence type="ECO:0000259" key="5">
    <source>
        <dbReference type="Pfam" id="PF03717"/>
    </source>
</evidence>
<evidence type="ECO:0000259" key="4">
    <source>
        <dbReference type="Pfam" id="PF00905"/>
    </source>
</evidence>
<dbReference type="Gene3D" id="3.40.710.10">
    <property type="entry name" value="DD-peptidase/beta-lactamase superfamily"/>
    <property type="match status" value="1"/>
</dbReference>
<dbReference type="RefSeq" id="WP_154528306.1">
    <property type="nucleotide sequence ID" value="NZ_VUNH01000003.1"/>
</dbReference>
<dbReference type="InterPro" id="IPR036138">
    <property type="entry name" value="PBP_dimer_sf"/>
</dbReference>
<keyword evidence="3" id="KW-0812">Transmembrane</keyword>
<dbReference type="PANTHER" id="PTHR30627">
    <property type="entry name" value="PEPTIDOGLYCAN D,D-TRANSPEPTIDASE"/>
    <property type="match status" value="1"/>
</dbReference>
<evidence type="ECO:0000313" key="6">
    <source>
        <dbReference type="EMBL" id="MST55207.1"/>
    </source>
</evidence>
<dbReference type="GO" id="GO:0071555">
    <property type="term" value="P:cell wall organization"/>
    <property type="evidence" value="ECO:0007669"/>
    <property type="project" value="TreeGrafter"/>
</dbReference>
<protein>
    <submittedName>
        <fullName evidence="6">Penicillin-binding protein 2</fullName>
    </submittedName>
</protein>
<organism evidence="6 7">
    <name type="scientific">Pyramidobacter porci</name>
    <dbReference type="NCBI Taxonomy" id="2605789"/>
    <lineage>
        <taxon>Bacteria</taxon>
        <taxon>Thermotogati</taxon>
        <taxon>Synergistota</taxon>
        <taxon>Synergistia</taxon>
        <taxon>Synergistales</taxon>
        <taxon>Dethiosulfovibrionaceae</taxon>
        <taxon>Pyramidobacter</taxon>
    </lineage>
</organism>
<dbReference type="EMBL" id="VUNH01000003">
    <property type="protein sequence ID" value="MST55207.1"/>
    <property type="molecule type" value="Genomic_DNA"/>
</dbReference>
<keyword evidence="2 3" id="KW-0472">Membrane</keyword>
<dbReference type="SUPFAM" id="SSF56519">
    <property type="entry name" value="Penicillin binding protein dimerisation domain"/>
    <property type="match status" value="1"/>
</dbReference>
<sequence>MPEGRTGETKREPCCRKIQWCLVFIVMAWYLAALVKVHIYPDRRAAEQLAKQYQQNERKAMDRGSIYDGRGEPLALSVTTYSVFLDPGVEGFEPGSLDNLAPYIGKVKVQALGKKLDRRFYWIKRYLERSEAEEIVKNCGKGFYIREERKRIYPKGNMLSHLLGFCDQDGWGLAGIELMWNGTLVVPEKMHTSYRGAPAAVDVTQGAKSHSGKQGLYLTIDSEIQYAIERFLGAQAAEIKAPWAAGICLETRTGAIKAMASYPVFDSNNRSTFKNLKALSNNAVNRVYEPGSTFKPIMVAMALEQGRVKQGDSFRCPAHLKVADGYISDSHPKDNGVMKVAQIIEKSSNVGMAQIGMKMPPFSTYEEMRSWGIGSRTGIKLNGEEVGLLPTADKWYGITPANVAIGQGFAVTPLQLVTAFNAIVNDGVLLRPYLVRSAVDGEGHQVYHSEPMEVNRVVSPRNSKWLRGVLRQVVVSGTGKPADSELVHVAGKTGTAQVARNGKYVKGLYNSSMIGFWPANDPEYTMLIVFGDVTGSLYYGGPVAGSVFKKIVDEVERLKGIGVK</sequence>
<proteinExistence type="predicted"/>
<dbReference type="Proteomes" id="UP000473699">
    <property type="component" value="Unassembled WGS sequence"/>
</dbReference>
<dbReference type="GO" id="GO:0005886">
    <property type="term" value="C:plasma membrane"/>
    <property type="evidence" value="ECO:0007669"/>
    <property type="project" value="TreeGrafter"/>
</dbReference>
<dbReference type="GO" id="GO:0008658">
    <property type="term" value="F:penicillin binding"/>
    <property type="evidence" value="ECO:0007669"/>
    <property type="project" value="InterPro"/>
</dbReference>
<dbReference type="AlphaFoldDB" id="A0A6L5YCD7"/>
<dbReference type="Gene3D" id="3.30.450.330">
    <property type="match status" value="1"/>
</dbReference>
<dbReference type="InterPro" id="IPR012338">
    <property type="entry name" value="Beta-lactam/transpept-like"/>
</dbReference>
<feature type="domain" description="Penicillin-binding protein dimerisation" evidence="5">
    <location>
        <begin position="62"/>
        <end position="165"/>
    </location>
</feature>
<evidence type="ECO:0000256" key="3">
    <source>
        <dbReference type="SAM" id="Phobius"/>
    </source>
</evidence>
<accession>A0A6L5YCD7</accession>
<dbReference type="InterPro" id="IPR050515">
    <property type="entry name" value="Beta-lactam/transpept"/>
</dbReference>
<gene>
    <name evidence="6" type="ORF">FYJ74_04015</name>
</gene>
<dbReference type="Gene3D" id="3.90.1310.10">
    <property type="entry name" value="Penicillin-binding protein 2a (Domain 2)"/>
    <property type="match status" value="1"/>
</dbReference>
<dbReference type="Pfam" id="PF03717">
    <property type="entry name" value="PBP_dimer"/>
    <property type="match status" value="1"/>
</dbReference>
<dbReference type="InterPro" id="IPR001460">
    <property type="entry name" value="PCN-bd_Tpept"/>
</dbReference>
<dbReference type="InterPro" id="IPR005311">
    <property type="entry name" value="PBP_dimer"/>
</dbReference>
<evidence type="ECO:0000256" key="1">
    <source>
        <dbReference type="ARBA" id="ARBA00004370"/>
    </source>
</evidence>
<evidence type="ECO:0000313" key="7">
    <source>
        <dbReference type="Proteomes" id="UP000473699"/>
    </source>
</evidence>
<keyword evidence="3" id="KW-1133">Transmembrane helix</keyword>
<evidence type="ECO:0000256" key="2">
    <source>
        <dbReference type="ARBA" id="ARBA00023136"/>
    </source>
</evidence>
<keyword evidence="7" id="KW-1185">Reference proteome</keyword>